<reference evidence="3" key="1">
    <citation type="submission" date="2021-11" db="EMBL/GenBank/DDBJ databases">
        <authorList>
            <person name="Herlambang A."/>
            <person name="Guo Y."/>
            <person name="Takashima Y."/>
            <person name="Nishizawa T."/>
        </authorList>
    </citation>
    <scope>NUCLEOTIDE SEQUENCE</scope>
    <source>
        <strain evidence="3">E1425</strain>
    </source>
</reference>
<feature type="compositionally biased region" description="Low complexity" evidence="1">
    <location>
        <begin position="151"/>
        <end position="161"/>
    </location>
</feature>
<evidence type="ECO:0000313" key="3">
    <source>
        <dbReference type="EMBL" id="GJJ70374.1"/>
    </source>
</evidence>
<dbReference type="AlphaFoldDB" id="A0A9P3LTY5"/>
<keyword evidence="2" id="KW-1133">Transmembrane helix</keyword>
<evidence type="ECO:0000256" key="2">
    <source>
        <dbReference type="SAM" id="Phobius"/>
    </source>
</evidence>
<reference evidence="3" key="2">
    <citation type="journal article" date="2022" name="Microbiol. Resour. Announc.">
        <title>Whole-Genome Sequence of Entomortierella parvispora E1425, a Mucoromycotan Fungus Associated with Burkholderiaceae-Related Endosymbiotic Bacteria.</title>
        <authorList>
            <person name="Herlambang A."/>
            <person name="Guo Y."/>
            <person name="Takashima Y."/>
            <person name="Narisawa K."/>
            <person name="Ohta H."/>
            <person name="Nishizawa T."/>
        </authorList>
    </citation>
    <scope>NUCLEOTIDE SEQUENCE</scope>
    <source>
        <strain evidence="3">E1425</strain>
    </source>
</reference>
<dbReference type="Proteomes" id="UP000827284">
    <property type="component" value="Unassembled WGS sequence"/>
</dbReference>
<feature type="transmembrane region" description="Helical" evidence="2">
    <location>
        <begin position="103"/>
        <end position="126"/>
    </location>
</feature>
<evidence type="ECO:0000313" key="4">
    <source>
        <dbReference type="Proteomes" id="UP000827284"/>
    </source>
</evidence>
<keyword evidence="4" id="KW-1185">Reference proteome</keyword>
<name>A0A9P3LTY5_9FUNG</name>
<evidence type="ECO:0000256" key="1">
    <source>
        <dbReference type="SAM" id="MobiDB-lite"/>
    </source>
</evidence>
<sequence length="175" mass="18297">MHWPYTLLVTSDTPDTLDIPKTATPPVSPSASPSPVNILHIQADYGYQASINLDTRSLIWFDTRGLTSPEYSQYPYNDNYSASALLAGSSDTLSSSSPLSAGGIAGVVVGSLAVVALGVVAVVAGVRRRRRQQQGQQGNDVELESTPVDQTPAATTVTAPAEIASARPGEAESRA</sequence>
<dbReference type="EMBL" id="BQFW01000004">
    <property type="protein sequence ID" value="GJJ70374.1"/>
    <property type="molecule type" value="Genomic_DNA"/>
</dbReference>
<comment type="caution">
    <text evidence="3">The sequence shown here is derived from an EMBL/GenBank/DDBJ whole genome shotgun (WGS) entry which is preliminary data.</text>
</comment>
<gene>
    <name evidence="3" type="ORF">EMPS_02723</name>
</gene>
<keyword evidence="2" id="KW-0472">Membrane</keyword>
<accession>A0A9P3LTY5</accession>
<proteinExistence type="predicted"/>
<keyword evidence="2" id="KW-0812">Transmembrane</keyword>
<organism evidence="3 4">
    <name type="scientific">Entomortierella parvispora</name>
    <dbReference type="NCBI Taxonomy" id="205924"/>
    <lineage>
        <taxon>Eukaryota</taxon>
        <taxon>Fungi</taxon>
        <taxon>Fungi incertae sedis</taxon>
        <taxon>Mucoromycota</taxon>
        <taxon>Mortierellomycotina</taxon>
        <taxon>Mortierellomycetes</taxon>
        <taxon>Mortierellales</taxon>
        <taxon>Mortierellaceae</taxon>
        <taxon>Entomortierella</taxon>
    </lineage>
</organism>
<feature type="region of interest" description="Disordered" evidence="1">
    <location>
        <begin position="129"/>
        <end position="175"/>
    </location>
</feature>
<protein>
    <submittedName>
        <fullName evidence="3">Uncharacterized protein</fullName>
    </submittedName>
</protein>